<dbReference type="InterPro" id="IPR035897">
    <property type="entry name" value="Toll_tir_struct_dom_sf"/>
</dbReference>
<dbReference type="AlphaFoldDB" id="A0A5N5FBL4"/>
<evidence type="ECO:0000256" key="2">
    <source>
        <dbReference type="ARBA" id="ARBA00022737"/>
    </source>
</evidence>
<evidence type="ECO:0000256" key="1">
    <source>
        <dbReference type="ARBA" id="ARBA00022614"/>
    </source>
</evidence>
<dbReference type="PANTHER" id="PTHR11017">
    <property type="entry name" value="LEUCINE-RICH REPEAT-CONTAINING PROTEIN"/>
    <property type="match status" value="1"/>
</dbReference>
<organism evidence="5 6">
    <name type="scientific">Pyrus ussuriensis x Pyrus communis</name>
    <dbReference type="NCBI Taxonomy" id="2448454"/>
    <lineage>
        <taxon>Eukaryota</taxon>
        <taxon>Viridiplantae</taxon>
        <taxon>Streptophyta</taxon>
        <taxon>Embryophyta</taxon>
        <taxon>Tracheophyta</taxon>
        <taxon>Spermatophyta</taxon>
        <taxon>Magnoliopsida</taxon>
        <taxon>eudicotyledons</taxon>
        <taxon>Gunneridae</taxon>
        <taxon>Pentapetalae</taxon>
        <taxon>rosids</taxon>
        <taxon>fabids</taxon>
        <taxon>Rosales</taxon>
        <taxon>Rosaceae</taxon>
        <taxon>Amygdaloideae</taxon>
        <taxon>Maleae</taxon>
        <taxon>Pyrus</taxon>
    </lineage>
</organism>
<proteinExistence type="predicted"/>
<dbReference type="SUPFAM" id="SSF52200">
    <property type="entry name" value="Toll/Interleukin receptor TIR domain"/>
    <property type="match status" value="1"/>
</dbReference>
<dbReference type="InterPro" id="IPR058546">
    <property type="entry name" value="RPS4B/Roq1-like_LRR"/>
</dbReference>
<protein>
    <submittedName>
        <fullName evidence="5">TMV resistance protein N-like</fullName>
    </submittedName>
</protein>
<evidence type="ECO:0000313" key="6">
    <source>
        <dbReference type="Proteomes" id="UP000327157"/>
    </source>
</evidence>
<dbReference type="InterPro" id="IPR032675">
    <property type="entry name" value="LRR_dom_sf"/>
</dbReference>
<dbReference type="SUPFAM" id="SSF52058">
    <property type="entry name" value="L domain-like"/>
    <property type="match status" value="2"/>
</dbReference>
<keyword evidence="2" id="KW-0677">Repeat</keyword>
<dbReference type="Proteomes" id="UP000327157">
    <property type="component" value="Chromosome 1"/>
</dbReference>
<reference evidence="6" key="2">
    <citation type="submission" date="2019-10" db="EMBL/GenBank/DDBJ databases">
        <title>A de novo genome assembly of a pear dwarfing rootstock.</title>
        <authorList>
            <person name="Wang F."/>
            <person name="Wang J."/>
            <person name="Li S."/>
            <person name="Zhang Y."/>
            <person name="Fang M."/>
            <person name="Ma L."/>
            <person name="Zhao Y."/>
            <person name="Jiang S."/>
        </authorList>
    </citation>
    <scope>NUCLEOTIDE SEQUENCE [LARGE SCALE GENOMIC DNA]</scope>
</reference>
<dbReference type="EMBL" id="SMOL01000768">
    <property type="protein sequence ID" value="KAB2598632.1"/>
    <property type="molecule type" value="Genomic_DNA"/>
</dbReference>
<evidence type="ECO:0000313" key="5">
    <source>
        <dbReference type="EMBL" id="KAB2598632.1"/>
    </source>
</evidence>
<dbReference type="Gene3D" id="3.40.50.10140">
    <property type="entry name" value="Toll/interleukin-1 receptor homology (TIR) domain"/>
    <property type="match status" value="1"/>
</dbReference>
<dbReference type="PROSITE" id="PS50104">
    <property type="entry name" value="TIR"/>
    <property type="match status" value="1"/>
</dbReference>
<sequence length="608" mass="68831">MDTQKQIVVPVFYEVDPSDIRKLEGSFAEAFAKHESYSNVDVKEVQSWRSALARATDLSGWDSKNYKLIKIHCTRSMVNASWEDRSHPNGDCKQHMSGDLKFLSHELRCLLWHGCPLKSLPSNFHPKNLIDLEMPYSQIEQLWEGNKHLERLEFIGLSHSQYLNKTPDITEAKNLEILNLEGCTSLTEVHPSISDLEHLVFLSLKGCKELKILSSRIHMKSLKTLVLSGCSNFVKFPEISGSMQELAELYLYRTAIEELPSSISILTGLVTLNLNCCRELKSLPNSICQLKSLRYLTLSGCPRLKEFPEIEEDMEGLKELHLDGTSFTWIFPSIERLRGLVILNLKNSKSIVCLPDSICNLAYITCLTVSGCSRLSHLPEGLGNVGSLRDVDVEGSGIERPFSMSSSIMPATLSGKWMAKKPPFVSLSPKPPAHRHYENLVFLDLSDRKLLELPDYVTNLIHLITLVLCRNNFESLTATMDRLHHLKLEGCKRMKSITELSSSINFIGAHDCTALETLSGPKLLYSNLYFTFSKFFQLVQNLFEEIVEAHQVSLSLSLHVRKYETYLIQVQSTLFSFCRVICKLFPCLCIFLEVNFQIGSAISVVDLQ</sequence>
<dbReference type="Pfam" id="PF01582">
    <property type="entry name" value="TIR"/>
    <property type="match status" value="1"/>
</dbReference>
<reference evidence="5 6" key="1">
    <citation type="submission" date="2019-09" db="EMBL/GenBank/DDBJ databases">
        <authorList>
            <person name="Ou C."/>
        </authorList>
    </citation>
    <scope>NUCLEOTIDE SEQUENCE [LARGE SCALE GENOMIC DNA]</scope>
    <source>
        <strain evidence="5">S2</strain>
        <tissue evidence="5">Leaf</tissue>
    </source>
</reference>
<evidence type="ECO:0000256" key="3">
    <source>
        <dbReference type="ARBA" id="ARBA00022821"/>
    </source>
</evidence>
<dbReference type="GO" id="GO:0007165">
    <property type="term" value="P:signal transduction"/>
    <property type="evidence" value="ECO:0007669"/>
    <property type="project" value="InterPro"/>
</dbReference>
<evidence type="ECO:0000259" key="4">
    <source>
        <dbReference type="PROSITE" id="PS50104"/>
    </source>
</evidence>
<keyword evidence="3" id="KW-0611">Plant defense</keyword>
<dbReference type="Pfam" id="PF23286">
    <property type="entry name" value="LRR_13"/>
    <property type="match status" value="1"/>
</dbReference>
<keyword evidence="1" id="KW-0433">Leucine-rich repeat</keyword>
<dbReference type="InterPro" id="IPR000157">
    <property type="entry name" value="TIR_dom"/>
</dbReference>
<reference evidence="5 6" key="3">
    <citation type="submission" date="2019-11" db="EMBL/GenBank/DDBJ databases">
        <title>A de novo genome assembly of a pear dwarfing rootstock.</title>
        <authorList>
            <person name="Wang F."/>
            <person name="Wang J."/>
            <person name="Li S."/>
            <person name="Zhang Y."/>
            <person name="Fang M."/>
            <person name="Ma L."/>
            <person name="Zhao Y."/>
            <person name="Jiang S."/>
        </authorList>
    </citation>
    <scope>NUCLEOTIDE SEQUENCE [LARGE SCALE GENOMIC DNA]</scope>
    <source>
        <strain evidence="5">S2</strain>
        <tissue evidence="5">Leaf</tissue>
    </source>
</reference>
<keyword evidence="6" id="KW-1185">Reference proteome</keyword>
<dbReference type="GO" id="GO:0006952">
    <property type="term" value="P:defense response"/>
    <property type="evidence" value="ECO:0007669"/>
    <property type="project" value="InterPro"/>
</dbReference>
<dbReference type="InterPro" id="IPR044974">
    <property type="entry name" value="Disease_R_plants"/>
</dbReference>
<dbReference type="PANTHER" id="PTHR11017:SF573">
    <property type="entry name" value="ADP-RIBOSYL CYCLASE_CYCLIC ADP-RIBOSE HYDROLASE"/>
    <property type="match status" value="1"/>
</dbReference>
<dbReference type="InterPro" id="IPR011713">
    <property type="entry name" value="Leu-rich_rpt_3"/>
</dbReference>
<comment type="caution">
    <text evidence="5">The sequence shown here is derived from an EMBL/GenBank/DDBJ whole genome shotgun (WGS) entry which is preliminary data.</text>
</comment>
<gene>
    <name evidence="5" type="ORF">D8674_001552</name>
</gene>
<name>A0A5N5FBL4_9ROSA</name>
<dbReference type="OrthoDB" id="1163719at2759"/>
<dbReference type="Pfam" id="PF07725">
    <property type="entry name" value="LRR_3"/>
    <property type="match status" value="1"/>
</dbReference>
<feature type="domain" description="TIR" evidence="4">
    <location>
        <begin position="1"/>
        <end position="100"/>
    </location>
</feature>
<dbReference type="Gene3D" id="3.80.10.10">
    <property type="entry name" value="Ribonuclease Inhibitor"/>
    <property type="match status" value="3"/>
</dbReference>
<accession>A0A5N5FBL4</accession>